<dbReference type="RefSeq" id="WP_145897321.1">
    <property type="nucleotide sequence ID" value="NZ_VOBQ01000032.1"/>
</dbReference>
<sequence>MTITATGVEPNGAFAAGVVSFLRLACSRLFQATSGGAFTGRRLQHQHLLRRLGGPLQVAGGVVLLVMGAAMITGHIGLFAIWMLRALPWLGQLG</sequence>
<organism evidence="2 3">
    <name type="scientific">Caenimonas sedimenti</name>
    <dbReference type="NCBI Taxonomy" id="2596921"/>
    <lineage>
        <taxon>Bacteria</taxon>
        <taxon>Pseudomonadati</taxon>
        <taxon>Pseudomonadota</taxon>
        <taxon>Betaproteobacteria</taxon>
        <taxon>Burkholderiales</taxon>
        <taxon>Comamonadaceae</taxon>
        <taxon>Caenimonas</taxon>
    </lineage>
</organism>
<dbReference type="AlphaFoldDB" id="A0A562ZEB0"/>
<dbReference type="EMBL" id="VOBQ01000032">
    <property type="protein sequence ID" value="TWO64412.1"/>
    <property type="molecule type" value="Genomic_DNA"/>
</dbReference>
<keyword evidence="1" id="KW-0812">Transmembrane</keyword>
<keyword evidence="1" id="KW-0472">Membrane</keyword>
<keyword evidence="1" id="KW-1133">Transmembrane helix</keyword>
<evidence type="ECO:0000313" key="2">
    <source>
        <dbReference type="EMBL" id="TWO64412.1"/>
    </source>
</evidence>
<name>A0A562ZEB0_9BURK</name>
<comment type="caution">
    <text evidence="2">The sequence shown here is derived from an EMBL/GenBank/DDBJ whole genome shotgun (WGS) entry which is preliminary data.</text>
</comment>
<dbReference type="Proteomes" id="UP000318199">
    <property type="component" value="Unassembled WGS sequence"/>
</dbReference>
<reference evidence="2 3" key="1">
    <citation type="submission" date="2019-07" db="EMBL/GenBank/DDBJ databases">
        <title>Caenimonas sedimenti sp. nov., isolated from activated sludge.</title>
        <authorList>
            <person name="Xu J."/>
        </authorList>
    </citation>
    <scope>NUCLEOTIDE SEQUENCE [LARGE SCALE GENOMIC DNA]</scope>
    <source>
        <strain evidence="2 3">HX-9-20</strain>
    </source>
</reference>
<evidence type="ECO:0000313" key="3">
    <source>
        <dbReference type="Proteomes" id="UP000318199"/>
    </source>
</evidence>
<protein>
    <submittedName>
        <fullName evidence="2">Uncharacterized protein</fullName>
    </submittedName>
</protein>
<evidence type="ECO:0000256" key="1">
    <source>
        <dbReference type="SAM" id="Phobius"/>
    </source>
</evidence>
<gene>
    <name evidence="2" type="ORF">FN976_28150</name>
</gene>
<feature type="transmembrane region" description="Helical" evidence="1">
    <location>
        <begin position="58"/>
        <end position="84"/>
    </location>
</feature>
<proteinExistence type="predicted"/>
<accession>A0A562ZEB0</accession>
<keyword evidence="3" id="KW-1185">Reference proteome</keyword>